<dbReference type="PIRSF" id="PIRSF006470">
    <property type="entry name" value="DctB"/>
    <property type="match status" value="1"/>
</dbReference>
<dbReference type="EMBL" id="JAHLZF010000023">
    <property type="protein sequence ID" value="MBU6081816.1"/>
    <property type="molecule type" value="Genomic_DNA"/>
</dbReference>
<keyword evidence="3" id="KW-1185">Reference proteome</keyword>
<sequence length="340" mass="38725">MKKWMIVVSLFLLMVVSACSESGDAGSAEASAEEPIEIKFGTKMPEESLEGQMFNKFAELVDEKSNGELDVKVYPAEQLGKGTSQIDNMIMGTQQMYADGITYFSDYDSRVDVASVPFLFRDFEHYQKFNTGEMGQDIHNKLAENGIRVLNTERNFVRGPYRVMLSTEPVKDVSDLEGLDMRSFESEYYSAAYDHVGANPTVIAWTETYLALKQNLVNAVTSPISLVWSMKFTEVAPHMTITEEYPQDIVLTMSEEFYQGLSEEHQQILVEAANETGEENNKLIEAEVEEQLQKMKDEHDITIHEIDKQEWSEAFSEFHYQLEEDSVVPEGYIDQIKSIE</sequence>
<proteinExistence type="predicted"/>
<feature type="signal peptide" evidence="1">
    <location>
        <begin position="1"/>
        <end position="20"/>
    </location>
</feature>
<evidence type="ECO:0000256" key="1">
    <source>
        <dbReference type="SAM" id="SignalP"/>
    </source>
</evidence>
<evidence type="ECO:0000313" key="3">
    <source>
        <dbReference type="Proteomes" id="UP000812672"/>
    </source>
</evidence>
<reference evidence="2 3" key="1">
    <citation type="journal article" date="2011" name="Int. J. Syst. Evol. Microbiol.">
        <title>Allobacillus halotolerans gen. nov., sp. nov. isolated from shrimp paste.</title>
        <authorList>
            <person name="Sheu S.Y."/>
            <person name="Arun A.B."/>
            <person name="Jiang S.R."/>
            <person name="Young C.C."/>
            <person name="Chen W.M."/>
        </authorList>
    </citation>
    <scope>NUCLEOTIDE SEQUENCE [LARGE SCALE GENOMIC DNA]</scope>
    <source>
        <strain evidence="2 3">LMG 24826</strain>
    </source>
</reference>
<evidence type="ECO:0000313" key="2">
    <source>
        <dbReference type="EMBL" id="MBU6081816.1"/>
    </source>
</evidence>
<organism evidence="2 3">
    <name type="scientific">Allobacillus halotolerans</name>
    <dbReference type="NCBI Taxonomy" id="570278"/>
    <lineage>
        <taxon>Bacteria</taxon>
        <taxon>Bacillati</taxon>
        <taxon>Bacillota</taxon>
        <taxon>Bacilli</taxon>
        <taxon>Bacillales</taxon>
        <taxon>Bacillaceae</taxon>
        <taxon>Allobacillus</taxon>
    </lineage>
</organism>
<comment type="caution">
    <text evidence="2">The sequence shown here is derived from an EMBL/GenBank/DDBJ whole genome shotgun (WGS) entry which is preliminary data.</text>
</comment>
<accession>A0ABS6GRR4</accession>
<dbReference type="PROSITE" id="PS51257">
    <property type="entry name" value="PROKAR_LIPOPROTEIN"/>
    <property type="match status" value="1"/>
</dbReference>
<dbReference type="CDD" id="cd13603">
    <property type="entry name" value="PBP2_TRAP_Siap_TeaA_like"/>
    <property type="match status" value="1"/>
</dbReference>
<keyword evidence="1" id="KW-0732">Signal</keyword>
<dbReference type="Pfam" id="PF03480">
    <property type="entry name" value="DctP"/>
    <property type="match status" value="1"/>
</dbReference>
<feature type="chain" id="PRO_5047173179" evidence="1">
    <location>
        <begin position="21"/>
        <end position="340"/>
    </location>
</feature>
<gene>
    <name evidence="2" type="ORF">KQ486_12405</name>
</gene>
<dbReference type="Proteomes" id="UP000812672">
    <property type="component" value="Unassembled WGS sequence"/>
</dbReference>
<dbReference type="NCBIfam" id="TIGR00787">
    <property type="entry name" value="dctP"/>
    <property type="match status" value="1"/>
</dbReference>
<protein>
    <submittedName>
        <fullName evidence="2">TRAP transporter substrate-binding protein</fullName>
    </submittedName>
</protein>
<dbReference type="NCBIfam" id="NF037995">
    <property type="entry name" value="TRAP_S1"/>
    <property type="match status" value="1"/>
</dbReference>
<dbReference type="InterPro" id="IPR018389">
    <property type="entry name" value="DctP_fam"/>
</dbReference>
<dbReference type="PANTHER" id="PTHR33376">
    <property type="match status" value="1"/>
</dbReference>
<dbReference type="InterPro" id="IPR004682">
    <property type="entry name" value="TRAP_DctP"/>
</dbReference>
<name>A0ABS6GRR4_9BACI</name>
<dbReference type="PANTHER" id="PTHR33376:SF7">
    <property type="entry name" value="C4-DICARBOXYLATE-BINDING PROTEIN DCTB"/>
    <property type="match status" value="1"/>
</dbReference>
<dbReference type="RefSeq" id="WP_216687797.1">
    <property type="nucleotide sequence ID" value="NZ_CAUPKR010000015.1"/>
</dbReference>